<keyword evidence="1" id="KW-0812">Transmembrane</keyword>
<evidence type="ECO:0000313" key="3">
    <source>
        <dbReference type="Proteomes" id="UP000199601"/>
    </source>
</evidence>
<name>A0A0U1DI58_9MYCO</name>
<dbReference type="RefSeq" id="WP_167542726.1">
    <property type="nucleotide sequence ID" value="NZ_CTEC01000002.1"/>
</dbReference>
<proteinExistence type="predicted"/>
<dbReference type="AlphaFoldDB" id="A0A0U1DI58"/>
<feature type="transmembrane region" description="Helical" evidence="1">
    <location>
        <begin position="6"/>
        <end position="32"/>
    </location>
</feature>
<gene>
    <name evidence="2" type="ORF">BN000_03655</name>
</gene>
<keyword evidence="1" id="KW-0472">Membrane</keyword>
<keyword evidence="3" id="KW-1185">Reference proteome</keyword>
<dbReference type="EMBL" id="CTEC01000002">
    <property type="protein sequence ID" value="CQD17027.1"/>
    <property type="molecule type" value="Genomic_DNA"/>
</dbReference>
<evidence type="ECO:0000313" key="2">
    <source>
        <dbReference type="EMBL" id="CQD17027.1"/>
    </source>
</evidence>
<protein>
    <submittedName>
        <fullName evidence="2">Uncharacterized protein</fullName>
    </submittedName>
</protein>
<evidence type="ECO:0000256" key="1">
    <source>
        <dbReference type="SAM" id="Phobius"/>
    </source>
</evidence>
<accession>A0A0U1DI58</accession>
<dbReference type="Proteomes" id="UP000199601">
    <property type="component" value="Unassembled WGS sequence"/>
</dbReference>
<organism evidence="2 3">
    <name type="scientific">Mycobacterium europaeum</name>
    <dbReference type="NCBI Taxonomy" id="761804"/>
    <lineage>
        <taxon>Bacteria</taxon>
        <taxon>Bacillati</taxon>
        <taxon>Actinomycetota</taxon>
        <taxon>Actinomycetes</taxon>
        <taxon>Mycobacteriales</taxon>
        <taxon>Mycobacteriaceae</taxon>
        <taxon>Mycobacterium</taxon>
        <taxon>Mycobacterium simiae complex</taxon>
    </lineage>
</organism>
<keyword evidence="1" id="KW-1133">Transmembrane helix</keyword>
<reference evidence="3" key="1">
    <citation type="submission" date="2015-03" db="EMBL/GenBank/DDBJ databases">
        <authorList>
            <person name="Urmite Genomes"/>
        </authorList>
    </citation>
    <scope>NUCLEOTIDE SEQUENCE [LARGE SCALE GENOMIC DNA]</scope>
    <source>
        <strain evidence="3">CSUR P1344</strain>
    </source>
</reference>
<sequence length="48" mass="5047">MGTVEMIALGIAGVVVASVLCVIAVSIAVGWVRRRPLNGRTGERRRGV</sequence>